<dbReference type="Gene3D" id="1.10.287.470">
    <property type="entry name" value="Helix hairpin bin"/>
    <property type="match status" value="1"/>
</dbReference>
<evidence type="ECO:0000313" key="13">
    <source>
        <dbReference type="Proteomes" id="UP001213907"/>
    </source>
</evidence>
<evidence type="ECO:0000259" key="11">
    <source>
        <dbReference type="Pfam" id="PF25967"/>
    </source>
</evidence>
<dbReference type="Pfam" id="PF25876">
    <property type="entry name" value="HH_MFP_RND"/>
    <property type="match status" value="1"/>
</dbReference>
<proteinExistence type="inferred from homology"/>
<gene>
    <name evidence="12" type="ORF">AFIC_001965</name>
</gene>
<evidence type="ECO:0000256" key="2">
    <source>
        <dbReference type="ARBA" id="ARBA00009477"/>
    </source>
</evidence>
<dbReference type="PANTHER" id="PTHR30469:SF36">
    <property type="entry name" value="BLL3903 PROTEIN"/>
    <property type="match status" value="1"/>
</dbReference>
<evidence type="ECO:0000256" key="6">
    <source>
        <dbReference type="ARBA" id="ARBA00023136"/>
    </source>
</evidence>
<dbReference type="Pfam" id="PF25967">
    <property type="entry name" value="RND-MFP_C"/>
    <property type="match status" value="1"/>
</dbReference>
<dbReference type="InterPro" id="IPR006143">
    <property type="entry name" value="RND_pump_MFP"/>
</dbReference>
<dbReference type="SUPFAM" id="SSF111369">
    <property type="entry name" value="HlyD-like secretion proteins"/>
    <property type="match status" value="1"/>
</dbReference>
<comment type="similarity">
    <text evidence="2">Belongs to the membrane fusion protein (MFP) (TC 8.A.1) family.</text>
</comment>
<dbReference type="Gene3D" id="2.40.30.170">
    <property type="match status" value="1"/>
</dbReference>
<reference evidence="12 13" key="1">
    <citation type="submission" date="2022-11" db="EMBL/GenBank/DDBJ databases">
        <authorList>
            <person name="Siebert D."/>
            <person name="Busche T."/>
            <person name="Saydam E."/>
            <person name="Kalinowski J."/>
            <person name="Ruckert C."/>
            <person name="Blombach B."/>
        </authorList>
    </citation>
    <scope>NUCLEOTIDE SEQUENCE [LARGE SCALE GENOMIC DNA]</scope>
    <source>
        <strain evidence="12 13">DSM 1083</strain>
    </source>
</reference>
<dbReference type="PANTHER" id="PTHR30469">
    <property type="entry name" value="MULTIDRUG RESISTANCE PROTEIN MDTA"/>
    <property type="match status" value="1"/>
</dbReference>
<dbReference type="EMBL" id="CP113162">
    <property type="protein sequence ID" value="WEF50427.1"/>
    <property type="molecule type" value="Genomic_DNA"/>
</dbReference>
<evidence type="ECO:0000256" key="3">
    <source>
        <dbReference type="ARBA" id="ARBA00022448"/>
    </source>
</evidence>
<feature type="domain" description="Multidrug resistance protein MdtA-like beta-barrel" evidence="10">
    <location>
        <begin position="213"/>
        <end position="295"/>
    </location>
</feature>
<name>A0ABY8BPV6_AFICR</name>
<evidence type="ECO:0000259" key="10">
    <source>
        <dbReference type="Pfam" id="PF25944"/>
    </source>
</evidence>
<organism evidence="12 13">
    <name type="scientific">Afipia carboxydohydrogena</name>
    <name type="common">Pseudomonas carboxydohydrogena</name>
    <dbReference type="NCBI Taxonomy" id="290"/>
    <lineage>
        <taxon>Bacteria</taxon>
        <taxon>Pseudomonadati</taxon>
        <taxon>Pseudomonadota</taxon>
        <taxon>Alphaproteobacteria</taxon>
        <taxon>Hyphomicrobiales</taxon>
        <taxon>Nitrobacteraceae</taxon>
        <taxon>Afipia</taxon>
    </lineage>
</organism>
<comment type="subcellular location">
    <subcellularLocation>
        <location evidence="1">Cell membrane</location>
    </subcellularLocation>
</comment>
<evidence type="ECO:0000256" key="5">
    <source>
        <dbReference type="ARBA" id="ARBA00022519"/>
    </source>
</evidence>
<dbReference type="InterPro" id="IPR058627">
    <property type="entry name" value="MdtA-like_C"/>
</dbReference>
<dbReference type="Pfam" id="PF25944">
    <property type="entry name" value="Beta-barrel_RND"/>
    <property type="match status" value="1"/>
</dbReference>
<dbReference type="NCBIfam" id="TIGR01730">
    <property type="entry name" value="RND_mfp"/>
    <property type="match status" value="1"/>
</dbReference>
<dbReference type="Gene3D" id="2.40.420.20">
    <property type="match status" value="1"/>
</dbReference>
<keyword evidence="5" id="KW-0997">Cell inner membrane</keyword>
<dbReference type="Pfam" id="PF25917">
    <property type="entry name" value="BSH_RND"/>
    <property type="match status" value="1"/>
</dbReference>
<dbReference type="RefSeq" id="WP_275246056.1">
    <property type="nucleotide sequence ID" value="NZ_BAABDX010000002.1"/>
</dbReference>
<protein>
    <submittedName>
        <fullName evidence="12">Efflux RND transporter periplasmic adaptor subunit</fullName>
    </submittedName>
</protein>
<keyword evidence="6" id="KW-0472">Membrane</keyword>
<keyword evidence="3" id="KW-0813">Transport</keyword>
<keyword evidence="7" id="KW-0175">Coiled coil</keyword>
<evidence type="ECO:0000259" key="9">
    <source>
        <dbReference type="Pfam" id="PF25917"/>
    </source>
</evidence>
<feature type="coiled-coil region" evidence="7">
    <location>
        <begin position="109"/>
        <end position="172"/>
    </location>
</feature>
<keyword evidence="4" id="KW-1003">Cell membrane</keyword>
<evidence type="ECO:0000256" key="7">
    <source>
        <dbReference type="SAM" id="Coils"/>
    </source>
</evidence>
<accession>A0ABY8BPV6</accession>
<dbReference type="Gene3D" id="2.40.50.100">
    <property type="match status" value="1"/>
</dbReference>
<feature type="domain" description="Multidrug resistance protein MdtA-like C-terminal permuted SH3" evidence="11">
    <location>
        <begin position="299"/>
        <end position="357"/>
    </location>
</feature>
<dbReference type="InterPro" id="IPR058625">
    <property type="entry name" value="MdtA-like_BSH"/>
</dbReference>
<keyword evidence="13" id="KW-1185">Reference proteome</keyword>
<feature type="domain" description="Multidrug resistance protein MdtA-like barrel-sandwich hybrid" evidence="9">
    <location>
        <begin position="68"/>
        <end position="208"/>
    </location>
</feature>
<dbReference type="InterPro" id="IPR058626">
    <property type="entry name" value="MdtA-like_b-barrel"/>
</dbReference>
<evidence type="ECO:0000313" key="12">
    <source>
        <dbReference type="EMBL" id="WEF50427.1"/>
    </source>
</evidence>
<evidence type="ECO:0000259" key="8">
    <source>
        <dbReference type="Pfam" id="PF25876"/>
    </source>
</evidence>
<feature type="domain" description="Multidrug resistance protein MdtA-like alpha-helical hairpin" evidence="8">
    <location>
        <begin position="108"/>
        <end position="176"/>
    </location>
</feature>
<dbReference type="InterPro" id="IPR058624">
    <property type="entry name" value="MdtA-like_HH"/>
</dbReference>
<sequence length="383" mass="40376">MTKSGMPRWGFVLIALAIVGAGVFGWREFGSRKPKAAAAPAVPVTIAPVEKADFLVYMSGLGTVQGFNTVQVRTRVDGEITQIVFKEGQFVKEGDLLAQIDPRPFQATLDAAKAKKVQDEANLNNAKLDLARSTKLGEFATRQTVDTQNANVAQLTAQIAGDQAAIDNAQTQLDYASIRAPIAGVTGIRMVDVGNIVTAAAQTAIVSIAQVEPISVIFTAPEQQLPAIAAAMKRGPLKVIAYTTDGRKQLSEGVLALINNQVDSTSGTIRLKATFDNKDHALWPGLSVSTRLLVETVKDATVVPEDVVQHGPDGLFAFVVGEGNKAVVRPIKVRETGNGKSLIDSGLAPGEEVVTRGQYRVQAGSLLATRVAGSGDGAEPKAD</sequence>
<evidence type="ECO:0000256" key="1">
    <source>
        <dbReference type="ARBA" id="ARBA00004236"/>
    </source>
</evidence>
<evidence type="ECO:0000256" key="4">
    <source>
        <dbReference type="ARBA" id="ARBA00022475"/>
    </source>
</evidence>
<dbReference type="Proteomes" id="UP001213907">
    <property type="component" value="Chromosome"/>
</dbReference>